<dbReference type="Pfam" id="PF24245">
    <property type="entry name" value="INO80F"/>
    <property type="match status" value="1"/>
</dbReference>
<feature type="coiled-coil region" evidence="3">
    <location>
        <begin position="33"/>
        <end position="60"/>
    </location>
</feature>
<dbReference type="EMBL" id="LUEZ02000071">
    <property type="protein sequence ID" value="RDB20012.1"/>
    <property type="molecule type" value="Genomic_DNA"/>
</dbReference>
<gene>
    <name evidence="6" type="ORF">Hypma_012795</name>
</gene>
<keyword evidence="3" id="KW-0175">Coiled coil</keyword>
<dbReference type="STRING" id="39966.A0A369JFD7"/>
<keyword evidence="2" id="KW-0539">Nucleus</keyword>
<evidence type="ECO:0000256" key="2">
    <source>
        <dbReference type="ARBA" id="ARBA00023242"/>
    </source>
</evidence>
<feature type="compositionally biased region" description="Gly residues" evidence="4">
    <location>
        <begin position="436"/>
        <end position="448"/>
    </location>
</feature>
<evidence type="ECO:0000313" key="6">
    <source>
        <dbReference type="EMBL" id="RDB20012.1"/>
    </source>
</evidence>
<keyword evidence="7" id="KW-1185">Reference proteome</keyword>
<feature type="compositionally biased region" description="Basic and acidic residues" evidence="4">
    <location>
        <begin position="335"/>
        <end position="375"/>
    </location>
</feature>
<evidence type="ECO:0000256" key="1">
    <source>
        <dbReference type="ARBA" id="ARBA00004123"/>
    </source>
</evidence>
<feature type="compositionally biased region" description="Basic and acidic residues" evidence="4">
    <location>
        <begin position="453"/>
        <end position="469"/>
    </location>
</feature>
<evidence type="ECO:0000259" key="5">
    <source>
        <dbReference type="Pfam" id="PF24245"/>
    </source>
</evidence>
<feature type="region of interest" description="Disordered" evidence="4">
    <location>
        <begin position="1"/>
        <end position="30"/>
    </location>
</feature>
<feature type="compositionally biased region" description="Basic and acidic residues" evidence="4">
    <location>
        <begin position="561"/>
        <end position="575"/>
    </location>
</feature>
<dbReference type="InterPro" id="IPR056513">
    <property type="entry name" value="INO80F"/>
</dbReference>
<dbReference type="OrthoDB" id="10070927at2759"/>
<dbReference type="AlphaFoldDB" id="A0A369JFD7"/>
<evidence type="ECO:0000256" key="4">
    <source>
        <dbReference type="SAM" id="MobiDB-lite"/>
    </source>
</evidence>
<feature type="compositionally biased region" description="Basic and acidic residues" evidence="4">
    <location>
        <begin position="519"/>
        <end position="529"/>
    </location>
</feature>
<accession>A0A369JFD7</accession>
<dbReference type="Proteomes" id="UP000076154">
    <property type="component" value="Unassembled WGS sequence"/>
</dbReference>
<evidence type="ECO:0000256" key="3">
    <source>
        <dbReference type="SAM" id="Coils"/>
    </source>
</evidence>
<comment type="subcellular location">
    <subcellularLocation>
        <location evidence="1">Nucleus</location>
    </subcellularLocation>
</comment>
<proteinExistence type="predicted"/>
<feature type="domain" description="INO80 complex subunit F" evidence="5">
    <location>
        <begin position="36"/>
        <end position="82"/>
    </location>
</feature>
<name>A0A369JFD7_HYPMA</name>
<dbReference type="GO" id="GO:0005634">
    <property type="term" value="C:nucleus"/>
    <property type="evidence" value="ECO:0007669"/>
    <property type="project" value="UniProtKB-SubCell"/>
</dbReference>
<feature type="compositionally biased region" description="Basic and acidic residues" evidence="4">
    <location>
        <begin position="396"/>
        <end position="417"/>
    </location>
</feature>
<dbReference type="InParanoid" id="A0A369JFD7"/>
<protein>
    <recommendedName>
        <fullName evidence="5">INO80 complex subunit F domain-containing protein</fullName>
    </recommendedName>
</protein>
<comment type="caution">
    <text evidence="6">The sequence shown here is derived from an EMBL/GenBank/DDBJ whole genome shotgun (WGS) entry which is preliminary data.</text>
</comment>
<sequence length="575" mass="64624">MSSHPSPGPSTQTISSRHRQKPHTVGIAAGAEDAKYQAKYKDLKRKVKEIETDNDKLHFKVLQAKRSIQRMKLERAILYERLSGTGPPLSDIQERHVIPPPIHLGPGVPPLPPSRSHSGSYHNQEPADLHPPQDIPGYHIGYDRNYVPRNEGPPVNTMAIGPGMAPPTHMSGVHSPPRRNSGGPGHDSIRHSQQLPPLPPAPHMEGNHNHNHSRSHASPTIHHSHSGSSHERTRSHSSSRSRARHESTQPYLPGHTHPQQYPEGLPSVQQVLHSPPLSARETRERQRRQPVRTDSHKHGRLASFMPRLSPPLVQAEARSSRVHSHQRIGPGSYINRDDHYERQRDLDREREREWEREREQRDRERDRERSRDLGGGRDANSSHMVSPPMVPRRSRPLVDRDYQEHHVSSRMHEEQYYRDPPPGPAGYPMISHSGSPGSGSGSGSGNGAGEAPSRPESRTHYYEQPERTRSSSYRLRPVNQPNEDLDFVHEDGRSMSSRDRGSGGGGGTFPPPEQSRSSVESRKRARNDMDVDSDDAGDGPVYSGGRMSEDRGSKRYHREPRRSVDNQEDGRMGPP</sequence>
<feature type="compositionally biased region" description="Basic and acidic residues" evidence="4">
    <location>
        <begin position="486"/>
        <end position="501"/>
    </location>
</feature>
<evidence type="ECO:0000313" key="7">
    <source>
        <dbReference type="Proteomes" id="UP000076154"/>
    </source>
</evidence>
<feature type="region of interest" description="Disordered" evidence="4">
    <location>
        <begin position="84"/>
        <end position="575"/>
    </location>
</feature>
<feature type="compositionally biased region" description="Polar residues" evidence="4">
    <location>
        <begin position="1"/>
        <end position="15"/>
    </location>
</feature>
<feature type="compositionally biased region" description="Pro residues" evidence="4">
    <location>
        <begin position="98"/>
        <end position="113"/>
    </location>
</feature>
<reference evidence="6" key="1">
    <citation type="submission" date="2018-04" db="EMBL/GenBank/DDBJ databases">
        <title>Whole genome sequencing of Hypsizygus marmoreus.</title>
        <authorList>
            <person name="Choi I.-G."/>
            <person name="Min B."/>
            <person name="Kim J.-G."/>
            <person name="Kim S."/>
            <person name="Oh Y.-L."/>
            <person name="Kong W.-S."/>
            <person name="Park H."/>
            <person name="Jeong J."/>
            <person name="Song E.-S."/>
        </authorList>
    </citation>
    <scope>NUCLEOTIDE SEQUENCE [LARGE SCALE GENOMIC DNA]</scope>
    <source>
        <strain evidence="6">51987-8</strain>
    </source>
</reference>
<organism evidence="6 7">
    <name type="scientific">Hypsizygus marmoreus</name>
    <name type="common">White beech mushroom</name>
    <name type="synonym">Agaricus marmoreus</name>
    <dbReference type="NCBI Taxonomy" id="39966"/>
    <lineage>
        <taxon>Eukaryota</taxon>
        <taxon>Fungi</taxon>
        <taxon>Dikarya</taxon>
        <taxon>Basidiomycota</taxon>
        <taxon>Agaricomycotina</taxon>
        <taxon>Agaricomycetes</taxon>
        <taxon>Agaricomycetidae</taxon>
        <taxon>Agaricales</taxon>
        <taxon>Tricholomatineae</taxon>
        <taxon>Lyophyllaceae</taxon>
        <taxon>Hypsizygus</taxon>
    </lineage>
</organism>